<dbReference type="RefSeq" id="WP_092651061.1">
    <property type="nucleotide sequence ID" value="NZ_FOHA01000005.1"/>
</dbReference>
<evidence type="ECO:0000313" key="2">
    <source>
        <dbReference type="EMBL" id="SER75249.1"/>
    </source>
</evidence>
<feature type="transmembrane region" description="Helical" evidence="1">
    <location>
        <begin position="7"/>
        <end position="26"/>
    </location>
</feature>
<proteinExistence type="predicted"/>
<dbReference type="AlphaFoldDB" id="A0A1H9RTK2"/>
<evidence type="ECO:0000256" key="1">
    <source>
        <dbReference type="SAM" id="Phobius"/>
    </source>
</evidence>
<accession>A0A1H9RTK2</accession>
<keyword evidence="1" id="KW-1133">Transmembrane helix</keyword>
<name>A0A1H9RTK2_9LACT</name>
<dbReference type="Proteomes" id="UP000198948">
    <property type="component" value="Unassembled WGS sequence"/>
</dbReference>
<keyword evidence="1" id="KW-0472">Membrane</keyword>
<keyword evidence="3" id="KW-1185">Reference proteome</keyword>
<reference evidence="2 3" key="1">
    <citation type="submission" date="2016-10" db="EMBL/GenBank/DDBJ databases">
        <authorList>
            <person name="de Groot N.N."/>
        </authorList>
    </citation>
    <scope>NUCLEOTIDE SEQUENCE [LARGE SCALE GENOMIC DNA]</scope>
    <source>
        <strain evidence="2 3">DSM 13760</strain>
    </source>
</reference>
<dbReference type="OrthoDB" id="10007119at2"/>
<sequence>MKNKKLMYIIIAVTVVLLSVAGYLIYKNTGTYSDIAGEWKVERDYSSKDEEDYSMLLNKMLDQVGEELDLPNTETLKITRNGQVTIIANGLNLRKSEASYSLPKEREKNADMLPLTFELSKIEESPLYNKFFPSLLEKLVGYNQTELDKEDLADYKEMLDKSQYSKQEMKELTTERKEYLEEDPDIYKKLSISGDKLTYEFHQTKDNETEIGFKIVNKNKIEFIAEDGETVLGTYIRK</sequence>
<dbReference type="EMBL" id="FOHA01000005">
    <property type="protein sequence ID" value="SER75249.1"/>
    <property type="molecule type" value="Genomic_DNA"/>
</dbReference>
<keyword evidence="1" id="KW-0812">Transmembrane</keyword>
<gene>
    <name evidence="2" type="ORF">SAMN04488559_10517</name>
</gene>
<organism evidence="2 3">
    <name type="scientific">Isobaculum melis</name>
    <dbReference type="NCBI Taxonomy" id="142588"/>
    <lineage>
        <taxon>Bacteria</taxon>
        <taxon>Bacillati</taxon>
        <taxon>Bacillota</taxon>
        <taxon>Bacilli</taxon>
        <taxon>Lactobacillales</taxon>
        <taxon>Carnobacteriaceae</taxon>
        <taxon>Isobaculum</taxon>
    </lineage>
</organism>
<protein>
    <submittedName>
        <fullName evidence="2">Uncharacterized protein</fullName>
    </submittedName>
</protein>
<evidence type="ECO:0000313" key="3">
    <source>
        <dbReference type="Proteomes" id="UP000198948"/>
    </source>
</evidence>